<dbReference type="Proteomes" id="UP000183299">
    <property type="component" value="Unassembled WGS sequence"/>
</dbReference>
<dbReference type="GO" id="GO:0005694">
    <property type="term" value="C:chromosome"/>
    <property type="evidence" value="ECO:0007669"/>
    <property type="project" value="TreeGrafter"/>
</dbReference>
<dbReference type="EMBL" id="FORY01000014">
    <property type="protein sequence ID" value="SFJ92708.1"/>
    <property type="molecule type" value="Genomic_DNA"/>
</dbReference>
<dbReference type="Pfam" id="PF02195">
    <property type="entry name" value="ParB_N"/>
    <property type="match status" value="1"/>
</dbReference>
<dbReference type="InterPro" id="IPR036086">
    <property type="entry name" value="ParB/Sulfiredoxin_sf"/>
</dbReference>
<protein>
    <submittedName>
        <fullName evidence="3">Chromosome partitioning protein, ParB family</fullName>
    </submittedName>
</protein>
<dbReference type="STRING" id="576117.SAMN04488138_11470"/>
<keyword evidence="4" id="KW-1185">Reference proteome</keyword>
<dbReference type="GO" id="GO:0007059">
    <property type="term" value="P:chromosome segregation"/>
    <property type="evidence" value="ECO:0007669"/>
    <property type="project" value="TreeGrafter"/>
</dbReference>
<dbReference type="PANTHER" id="PTHR33375">
    <property type="entry name" value="CHROMOSOME-PARTITIONING PROTEIN PARB-RELATED"/>
    <property type="match status" value="1"/>
</dbReference>
<organism evidence="3 4">
    <name type="scientific">Celeribacter halophilus</name>
    <dbReference type="NCBI Taxonomy" id="576117"/>
    <lineage>
        <taxon>Bacteria</taxon>
        <taxon>Pseudomonadati</taxon>
        <taxon>Pseudomonadota</taxon>
        <taxon>Alphaproteobacteria</taxon>
        <taxon>Rhodobacterales</taxon>
        <taxon>Roseobacteraceae</taxon>
        <taxon>Celeribacter</taxon>
    </lineage>
</organism>
<reference evidence="3 4" key="1">
    <citation type="submission" date="2016-10" db="EMBL/GenBank/DDBJ databases">
        <authorList>
            <person name="de Groot N.N."/>
        </authorList>
    </citation>
    <scope>NUCLEOTIDE SEQUENCE [LARGE SCALE GENOMIC DNA]</scope>
    <source>
        <strain evidence="3 4">CGMCC 1.8891</strain>
    </source>
</reference>
<evidence type="ECO:0000256" key="1">
    <source>
        <dbReference type="SAM" id="MobiDB-lite"/>
    </source>
</evidence>
<dbReference type="PANTHER" id="PTHR33375:SF1">
    <property type="entry name" value="CHROMOSOME-PARTITIONING PROTEIN PARB-RELATED"/>
    <property type="match status" value="1"/>
</dbReference>
<gene>
    <name evidence="3" type="ORF">SAMN04488138_11470</name>
</gene>
<sequence length="355" mass="39198">MKKRRVFDIDFPDEVEAVPEPSVPAGTEEARRGPMASAIQENATALRERQAAEAQIRAENDRLAHEFVRMKKEGLIVDLIPIDAVQTEKLSRDRSAQRDPDLDELKASIRDIGLSNPIQVEVIGDTYELVQGFRRLAAFREIYAETGDEKYVRIPAGLMAAGETLEGLYRRMVDENLVRRDISFAEMAELARAYAADPKTECATVEEAVAMLYASAGRQKRSYIRRFATVLEGIGSALKFPEAIPRALGLELEKLISKEDGAASRIKARLAAAMSTSAEAELDVLRAVLAAKPAPTTKSATPAKVKTTFRMAVPAGTVRCAVQNGRLEIRSEQDFSAIDQRKLEAALESFFKELE</sequence>
<dbReference type="Gene3D" id="3.90.1530.30">
    <property type="match status" value="1"/>
</dbReference>
<feature type="region of interest" description="Disordered" evidence="1">
    <location>
        <begin position="17"/>
        <end position="37"/>
    </location>
</feature>
<name>A0A1I3VBG7_9RHOB</name>
<evidence type="ECO:0000313" key="3">
    <source>
        <dbReference type="EMBL" id="SFJ92708.1"/>
    </source>
</evidence>
<accession>A0A1I3VBG7</accession>
<dbReference type="SUPFAM" id="SSF110849">
    <property type="entry name" value="ParB/Sulfiredoxin"/>
    <property type="match status" value="1"/>
</dbReference>
<dbReference type="GeneID" id="98666286"/>
<dbReference type="InterPro" id="IPR003115">
    <property type="entry name" value="ParB_N"/>
</dbReference>
<dbReference type="OrthoDB" id="7656008at2"/>
<dbReference type="RefSeq" id="WP_066598763.1">
    <property type="nucleotide sequence ID" value="NZ_FORY01000014.1"/>
</dbReference>
<evidence type="ECO:0000259" key="2">
    <source>
        <dbReference type="Pfam" id="PF02195"/>
    </source>
</evidence>
<dbReference type="AlphaFoldDB" id="A0A1I3VBG7"/>
<dbReference type="InterPro" id="IPR050336">
    <property type="entry name" value="Chromosome_partition/occlusion"/>
</dbReference>
<evidence type="ECO:0000313" key="4">
    <source>
        <dbReference type="Proteomes" id="UP000183299"/>
    </source>
</evidence>
<feature type="domain" description="ParB-like N-terminal" evidence="2">
    <location>
        <begin position="79"/>
        <end position="143"/>
    </location>
</feature>
<proteinExistence type="predicted"/>